<sequence>MANLRKHSPISVAEATKRLIDAESLVKAGVIATGPNASRVARDAFISAGITGLVSAPINVAAYAGSVATGETIKAHYAPGVLPPPFLPGAAAQTSKPQTESVATSEGSISTRLGEVESKLLGMASAVMFVLGDTSSVFTKSESWPKDESGRLSNLEKLLHLSEQHLKKATRQNGIVFKPYKPGETIPGEAKGRLELMEKKLERMTESYEKLRIFAAIKQSEQEEKASITA</sequence>
<dbReference type="Proteomes" id="UP000190965">
    <property type="component" value="Unassembled WGS sequence"/>
</dbReference>
<protein>
    <submittedName>
        <fullName evidence="1">Uncharacterized protein</fullName>
    </submittedName>
</protein>
<evidence type="ECO:0000313" key="1">
    <source>
        <dbReference type="EMBL" id="OPA97662.1"/>
    </source>
</evidence>
<proteinExistence type="predicted"/>
<name>A0A1T2YZ46_PSEFL</name>
<evidence type="ECO:0000313" key="2">
    <source>
        <dbReference type="Proteomes" id="UP000190965"/>
    </source>
</evidence>
<dbReference type="AlphaFoldDB" id="A0A1T2YZ46"/>
<reference evidence="1 2" key="1">
    <citation type="submission" date="2016-12" db="EMBL/GenBank/DDBJ databases">
        <title>Draft genome sequences of seven strains of Pseudomonas fluorescens that produce 4-formylaminooxyvinylglycine.</title>
        <authorList>
            <person name="Okrent R.A."/>
            <person name="Manning V.A."/>
            <person name="Trippe K.M."/>
        </authorList>
    </citation>
    <scope>NUCLEOTIDE SEQUENCE [LARGE SCALE GENOMIC DNA]</scope>
    <source>
        <strain evidence="1 2">P5A</strain>
    </source>
</reference>
<dbReference type="EMBL" id="MSDF01000013">
    <property type="protein sequence ID" value="OPA97662.1"/>
    <property type="molecule type" value="Genomic_DNA"/>
</dbReference>
<gene>
    <name evidence="1" type="ORF">BFW87_07535</name>
</gene>
<organism evidence="1 2">
    <name type="scientific">Pseudomonas fluorescens</name>
    <dbReference type="NCBI Taxonomy" id="294"/>
    <lineage>
        <taxon>Bacteria</taxon>
        <taxon>Pseudomonadati</taxon>
        <taxon>Pseudomonadota</taxon>
        <taxon>Gammaproteobacteria</taxon>
        <taxon>Pseudomonadales</taxon>
        <taxon>Pseudomonadaceae</taxon>
        <taxon>Pseudomonas</taxon>
    </lineage>
</organism>
<accession>A0A1T2YZ46</accession>
<comment type="caution">
    <text evidence="1">The sequence shown here is derived from an EMBL/GenBank/DDBJ whole genome shotgun (WGS) entry which is preliminary data.</text>
</comment>